<keyword evidence="2" id="KW-1185">Reference proteome</keyword>
<name>A0A9D3PRS7_MEGAT</name>
<dbReference type="OrthoDB" id="8945468at2759"/>
<dbReference type="AlphaFoldDB" id="A0A9D3PRS7"/>
<sequence length="121" mass="14065">MHQRGDSQNPASTTTTTMSKLCCGSLLLILLAVIWCDYSVESRRWISPNRLLKDECKCRVLANKKVSCRKDFSPKTMQERFDMLKCLCKKHYNELEMKMDADFQKACKKIFRDVPIPQPLS</sequence>
<accession>A0A9D3PRS7</accession>
<evidence type="ECO:0000313" key="2">
    <source>
        <dbReference type="Proteomes" id="UP001046870"/>
    </source>
</evidence>
<evidence type="ECO:0000313" key="1">
    <source>
        <dbReference type="EMBL" id="KAG7465314.1"/>
    </source>
</evidence>
<reference evidence="1" key="1">
    <citation type="submission" date="2021-01" db="EMBL/GenBank/DDBJ databases">
        <authorList>
            <person name="Zahm M."/>
            <person name="Roques C."/>
            <person name="Cabau C."/>
            <person name="Klopp C."/>
            <person name="Donnadieu C."/>
            <person name="Jouanno E."/>
            <person name="Lampietro C."/>
            <person name="Louis A."/>
            <person name="Herpin A."/>
            <person name="Echchiki A."/>
            <person name="Berthelot C."/>
            <person name="Parey E."/>
            <person name="Roest-Crollius H."/>
            <person name="Braasch I."/>
            <person name="Postlethwait J."/>
            <person name="Bobe J."/>
            <person name="Montfort J."/>
            <person name="Bouchez O."/>
            <person name="Begum T."/>
            <person name="Mejri S."/>
            <person name="Adams A."/>
            <person name="Chen W.-J."/>
            <person name="Guiguen Y."/>
        </authorList>
    </citation>
    <scope>NUCLEOTIDE SEQUENCE</scope>
    <source>
        <strain evidence="1">YG-15Mar2019-1</strain>
        <tissue evidence="1">Brain</tissue>
    </source>
</reference>
<dbReference type="EMBL" id="JAFDVH010000014">
    <property type="protein sequence ID" value="KAG7465314.1"/>
    <property type="molecule type" value="Genomic_DNA"/>
</dbReference>
<proteinExistence type="predicted"/>
<gene>
    <name evidence="1" type="ORF">MATL_G00175080</name>
</gene>
<comment type="caution">
    <text evidence="1">The sequence shown here is derived from an EMBL/GenBank/DDBJ whole genome shotgun (WGS) entry which is preliminary data.</text>
</comment>
<organism evidence="1 2">
    <name type="scientific">Megalops atlanticus</name>
    <name type="common">Tarpon</name>
    <name type="synonym">Clupea gigantea</name>
    <dbReference type="NCBI Taxonomy" id="7932"/>
    <lineage>
        <taxon>Eukaryota</taxon>
        <taxon>Metazoa</taxon>
        <taxon>Chordata</taxon>
        <taxon>Craniata</taxon>
        <taxon>Vertebrata</taxon>
        <taxon>Euteleostomi</taxon>
        <taxon>Actinopterygii</taxon>
        <taxon>Neopterygii</taxon>
        <taxon>Teleostei</taxon>
        <taxon>Elopiformes</taxon>
        <taxon>Megalopidae</taxon>
        <taxon>Megalops</taxon>
    </lineage>
</organism>
<protein>
    <submittedName>
        <fullName evidence="1">Uncharacterized protein</fullName>
    </submittedName>
</protein>
<dbReference type="Proteomes" id="UP001046870">
    <property type="component" value="Chromosome 14"/>
</dbReference>